<organism evidence="1 2">
    <name type="scientific">Lunatimonas lonarensis</name>
    <dbReference type="NCBI Taxonomy" id="1232681"/>
    <lineage>
        <taxon>Bacteria</taxon>
        <taxon>Pseudomonadati</taxon>
        <taxon>Bacteroidota</taxon>
        <taxon>Cytophagia</taxon>
        <taxon>Cytophagales</taxon>
        <taxon>Cyclobacteriaceae</taxon>
    </lineage>
</organism>
<protein>
    <submittedName>
        <fullName evidence="1">Uncharacterized protein</fullName>
    </submittedName>
</protein>
<dbReference type="AlphaFoldDB" id="R7ZPH4"/>
<comment type="caution">
    <text evidence="1">The sequence shown here is derived from an EMBL/GenBank/DDBJ whole genome shotgun (WGS) entry which is preliminary data.</text>
</comment>
<dbReference type="Proteomes" id="UP000013909">
    <property type="component" value="Unassembled WGS sequence"/>
</dbReference>
<accession>R7ZPH4</accession>
<reference evidence="1 2" key="1">
    <citation type="submission" date="2013-02" db="EMBL/GenBank/DDBJ databases">
        <title>A novel strain isolated from Lonar lake, Maharashtra, India.</title>
        <authorList>
            <person name="Singh A."/>
        </authorList>
    </citation>
    <scope>NUCLEOTIDE SEQUENCE [LARGE SCALE GENOMIC DNA]</scope>
    <source>
        <strain evidence="1 2">AK24</strain>
    </source>
</reference>
<gene>
    <name evidence="1" type="ORF">ADIS_3619</name>
</gene>
<keyword evidence="2" id="KW-1185">Reference proteome</keyword>
<proteinExistence type="predicted"/>
<sequence length="50" mass="5449">MKFAHASFPIPQPRRGAMFIEKQNIPNPPPVLACGNAHRADQLSPKPGNT</sequence>
<dbReference type="EMBL" id="AQHR01000092">
    <property type="protein sequence ID" value="EON75924.1"/>
    <property type="molecule type" value="Genomic_DNA"/>
</dbReference>
<evidence type="ECO:0000313" key="2">
    <source>
        <dbReference type="Proteomes" id="UP000013909"/>
    </source>
</evidence>
<name>R7ZPH4_9BACT</name>
<evidence type="ECO:0000313" key="1">
    <source>
        <dbReference type="EMBL" id="EON75924.1"/>
    </source>
</evidence>